<reference evidence="3" key="2">
    <citation type="submission" date="2017-05" db="EMBL/GenBank/DDBJ databases">
        <title>Improved OligoMM genomes.</title>
        <authorList>
            <person name="Garzetti D."/>
        </authorList>
    </citation>
    <scope>NUCLEOTIDE SEQUENCE [LARGE SCALE GENOMIC DNA]</scope>
    <source>
        <strain evidence="3">KB18</strain>
    </source>
</reference>
<dbReference type="EMBL" id="CP065321">
    <property type="protein sequence ID" value="QQR30324.1"/>
    <property type="molecule type" value="Genomic_DNA"/>
</dbReference>
<accession>A0A1Z2XRG9</accession>
<sequence>MQPTPQIIVRNFEQCERILCTETGTLDNLNLSSIITRLIQDVGRFCERFASDFIISWDMVRKQLEPRPVTEPYYTVEIFGIRRAGVDHNNFFLSHLRNDSRGRYFCCENVYRKVLALGIEILPAESPERCPRVTCTLKDLTDELWRVEPGDLEENAA</sequence>
<evidence type="ECO:0000313" key="2">
    <source>
        <dbReference type="EMBL" id="QQR30324.1"/>
    </source>
</evidence>
<proteinExistence type="predicted"/>
<reference evidence="2 4" key="3">
    <citation type="submission" date="2020-11" db="EMBL/GenBank/DDBJ databases">
        <title>Closed and high quality bacterial genomes of the OMM12 community.</title>
        <authorList>
            <person name="Marbouty M."/>
            <person name="Lamy-Besnier Q."/>
            <person name="Debarbieux L."/>
            <person name="Koszul R."/>
        </authorList>
    </citation>
    <scope>NUCLEOTIDE SEQUENCE [LARGE SCALE GENOMIC DNA]</scope>
    <source>
        <strain evidence="2 4">KB18</strain>
    </source>
</reference>
<dbReference type="AlphaFoldDB" id="A0A1Z2XRG9"/>
<organism evidence="2 4">
    <name type="scientific">Acutalibacter muris</name>
    <dbReference type="NCBI Taxonomy" id="1796620"/>
    <lineage>
        <taxon>Bacteria</taxon>
        <taxon>Bacillati</taxon>
        <taxon>Bacillota</taxon>
        <taxon>Clostridia</taxon>
        <taxon>Eubacteriales</taxon>
        <taxon>Acutalibacteraceae</taxon>
        <taxon>Acutalibacter</taxon>
    </lineage>
</organism>
<evidence type="ECO:0000313" key="1">
    <source>
        <dbReference type="EMBL" id="ASB41043.1"/>
    </source>
</evidence>
<name>A0A1Z2XRG9_9FIRM</name>
<dbReference type="KEGG" id="amur:ADH66_10505"/>
<evidence type="ECO:0000313" key="3">
    <source>
        <dbReference type="Proteomes" id="UP000196710"/>
    </source>
</evidence>
<protein>
    <submittedName>
        <fullName evidence="2">Uncharacterized protein</fullName>
    </submittedName>
</protein>
<keyword evidence="3" id="KW-1185">Reference proteome</keyword>
<gene>
    <name evidence="1" type="ORF">ADH66_10505</name>
    <name evidence="2" type="ORF">I5Q82_00825</name>
</gene>
<dbReference type="EMBL" id="CP021422">
    <property type="protein sequence ID" value="ASB41043.1"/>
    <property type="molecule type" value="Genomic_DNA"/>
</dbReference>
<dbReference type="RefSeq" id="WP_066541071.1">
    <property type="nucleotide sequence ID" value="NZ_CAQHVD010000350.1"/>
</dbReference>
<reference evidence="1" key="1">
    <citation type="journal article" date="2017" name="Genome Announc.">
        <title>High-Quality Whole-Genome Sequences of the Oligo-Mouse-Microbiota Bacterial Community.</title>
        <authorList>
            <person name="Garzetti D."/>
            <person name="Brugiroux S."/>
            <person name="Bunk B."/>
            <person name="Pukall R."/>
            <person name="McCoy K.D."/>
            <person name="Macpherson A.J."/>
            <person name="Stecher B."/>
        </authorList>
    </citation>
    <scope>NUCLEOTIDE SEQUENCE</scope>
    <source>
        <strain evidence="1">KB18</strain>
    </source>
</reference>
<dbReference type="Proteomes" id="UP000196710">
    <property type="component" value="Chromosome"/>
</dbReference>
<evidence type="ECO:0000313" key="4">
    <source>
        <dbReference type="Proteomes" id="UP000596035"/>
    </source>
</evidence>
<dbReference type="Proteomes" id="UP000596035">
    <property type="component" value="Chromosome"/>
</dbReference>